<organism evidence="2 3">
    <name type="scientific">Devosia yakushimensis</name>
    <dbReference type="NCBI Taxonomy" id="470028"/>
    <lineage>
        <taxon>Bacteria</taxon>
        <taxon>Pseudomonadati</taxon>
        <taxon>Pseudomonadota</taxon>
        <taxon>Alphaproteobacteria</taxon>
        <taxon>Hyphomicrobiales</taxon>
        <taxon>Devosiaceae</taxon>
        <taxon>Devosia</taxon>
    </lineage>
</organism>
<feature type="transmembrane region" description="Helical" evidence="1">
    <location>
        <begin position="5"/>
        <end position="24"/>
    </location>
</feature>
<protein>
    <submittedName>
        <fullName evidence="2">Uncharacterized protein</fullName>
    </submittedName>
</protein>
<sequence length="77" mass="8228">MGLVLYLFGAVIFVLVVGWAVYVLPTPGPLGPASLATALIPVGIIVGSVFATVLLAWLLLVLARALFRIWRHLTRSS</sequence>
<feature type="transmembrane region" description="Helical" evidence="1">
    <location>
        <begin position="44"/>
        <end position="67"/>
    </location>
</feature>
<gene>
    <name evidence="2" type="ORF">GCM10007913_07320</name>
</gene>
<proteinExistence type="predicted"/>
<evidence type="ECO:0000256" key="1">
    <source>
        <dbReference type="SAM" id="Phobius"/>
    </source>
</evidence>
<keyword evidence="1" id="KW-0472">Membrane</keyword>
<reference evidence="2" key="1">
    <citation type="journal article" date="2014" name="Int. J. Syst. Evol. Microbiol.">
        <title>Complete genome of a new Firmicutes species belonging to the dominant human colonic microbiota ('Ruminococcus bicirculans') reveals two chromosomes and a selective capacity to utilize plant glucans.</title>
        <authorList>
            <consortium name="NISC Comparative Sequencing Program"/>
            <person name="Wegmann U."/>
            <person name="Louis P."/>
            <person name="Goesmann A."/>
            <person name="Henrissat B."/>
            <person name="Duncan S.H."/>
            <person name="Flint H.J."/>
        </authorList>
    </citation>
    <scope>NUCLEOTIDE SEQUENCE</scope>
    <source>
        <strain evidence="2">NBRC 103855</strain>
    </source>
</reference>
<keyword evidence="1" id="KW-0812">Transmembrane</keyword>
<name>A0ABQ5UC87_9HYPH</name>
<comment type="caution">
    <text evidence="2">The sequence shown here is derived from an EMBL/GenBank/DDBJ whole genome shotgun (WGS) entry which is preliminary data.</text>
</comment>
<accession>A0ABQ5UC87</accession>
<dbReference type="EMBL" id="BSNG01000001">
    <property type="protein sequence ID" value="GLQ08800.1"/>
    <property type="molecule type" value="Genomic_DNA"/>
</dbReference>
<dbReference type="RefSeq" id="WP_284388013.1">
    <property type="nucleotide sequence ID" value="NZ_BSNG01000001.1"/>
</dbReference>
<dbReference type="Proteomes" id="UP001161406">
    <property type="component" value="Unassembled WGS sequence"/>
</dbReference>
<keyword evidence="3" id="KW-1185">Reference proteome</keyword>
<keyword evidence="1" id="KW-1133">Transmembrane helix</keyword>
<reference evidence="2" key="2">
    <citation type="submission" date="2023-01" db="EMBL/GenBank/DDBJ databases">
        <title>Draft genome sequence of Devosia yakushimensis strain NBRC 103855.</title>
        <authorList>
            <person name="Sun Q."/>
            <person name="Mori K."/>
        </authorList>
    </citation>
    <scope>NUCLEOTIDE SEQUENCE</scope>
    <source>
        <strain evidence="2">NBRC 103855</strain>
    </source>
</reference>
<evidence type="ECO:0000313" key="3">
    <source>
        <dbReference type="Proteomes" id="UP001161406"/>
    </source>
</evidence>
<evidence type="ECO:0000313" key="2">
    <source>
        <dbReference type="EMBL" id="GLQ08800.1"/>
    </source>
</evidence>